<dbReference type="EMBL" id="LJAM02000294">
    <property type="protein sequence ID" value="RAP70644.1"/>
    <property type="molecule type" value="Genomic_DNA"/>
</dbReference>
<sequence>MSMMTAKIAIDLTNKFASGAPSEAAPFFLHWATNCIKKRRTKQLIKKKLILPLKERLPGLISSVDEADA</sequence>
<dbReference type="Proteomes" id="UP000244334">
    <property type="component" value="Unassembled WGS sequence"/>
</dbReference>
<proteinExistence type="predicted"/>
<evidence type="ECO:0000313" key="1">
    <source>
        <dbReference type="EMBL" id="RAP70644.1"/>
    </source>
</evidence>
<dbReference type="AlphaFoldDB" id="A0A328TSC4"/>
<evidence type="ECO:0000313" key="2">
    <source>
        <dbReference type="Proteomes" id="UP000244334"/>
    </source>
</evidence>
<accession>A0A328TSC4</accession>
<keyword evidence="2" id="KW-1185">Reference proteome</keyword>
<comment type="caution">
    <text evidence="1">The sequence shown here is derived from an EMBL/GenBank/DDBJ whole genome shotgun (WGS) entry which is preliminary data.</text>
</comment>
<gene>
    <name evidence="1" type="ORF">ACZ87_02551</name>
</gene>
<reference evidence="1" key="1">
    <citation type="submission" date="2018-04" db="EMBL/GenBank/DDBJ databases">
        <title>Genomes of the Obligate Erwinia dacicola and Facultative Enterobacter sp. OLF Endosymbionts of the Olive Fruit fly, Bactrocera oleae.</title>
        <authorList>
            <person name="Estes A.M."/>
            <person name="Hearn D.J."/>
            <person name="Agarwal S."/>
            <person name="Pierson E.A."/>
            <person name="Dunning-Hotopp J.C."/>
        </authorList>
    </citation>
    <scope>NUCLEOTIDE SEQUENCE [LARGE SCALE GENOMIC DNA]</scope>
    <source>
        <strain evidence="1">Oroville</strain>
    </source>
</reference>
<organism evidence="1 2">
    <name type="scientific">Candidatus Erwinia dacicola</name>
    <dbReference type="NCBI Taxonomy" id="252393"/>
    <lineage>
        <taxon>Bacteria</taxon>
        <taxon>Pseudomonadati</taxon>
        <taxon>Pseudomonadota</taxon>
        <taxon>Gammaproteobacteria</taxon>
        <taxon>Enterobacterales</taxon>
        <taxon>Erwiniaceae</taxon>
        <taxon>Erwinia</taxon>
    </lineage>
</organism>
<name>A0A328TSC4_9GAMM</name>
<protein>
    <submittedName>
        <fullName evidence="1">Uncharacterized protein</fullName>
    </submittedName>
</protein>